<keyword evidence="3" id="KW-1185">Reference proteome</keyword>
<dbReference type="InterPro" id="IPR049458">
    <property type="entry name" value="EpsG-like"/>
</dbReference>
<keyword evidence="1" id="KW-0812">Transmembrane</keyword>
<name>A0A0S2KJN9_9BACT</name>
<dbReference type="Pfam" id="PF14897">
    <property type="entry name" value="EpsG"/>
    <property type="match status" value="1"/>
</dbReference>
<dbReference type="OrthoDB" id="6631730at2"/>
<feature type="transmembrane region" description="Helical" evidence="1">
    <location>
        <begin position="195"/>
        <end position="222"/>
    </location>
</feature>
<reference evidence="3" key="1">
    <citation type="submission" date="2015-11" db="EMBL/GenBank/DDBJ databases">
        <authorList>
            <person name="Holder M.E."/>
            <person name="Ajami N.J."/>
            <person name="Petrosino J.F."/>
        </authorList>
    </citation>
    <scope>NUCLEOTIDE SEQUENCE [LARGE SCALE GENOMIC DNA]</scope>
    <source>
        <strain evidence="3">F0113</strain>
    </source>
</reference>
<dbReference type="eggNOG" id="ENOG5032NEX">
    <property type="taxonomic scope" value="Bacteria"/>
</dbReference>
<feature type="transmembrane region" description="Helical" evidence="1">
    <location>
        <begin position="113"/>
        <end position="131"/>
    </location>
</feature>
<dbReference type="STRING" id="76123.AS203_04850"/>
<feature type="transmembrane region" description="Helical" evidence="1">
    <location>
        <begin position="243"/>
        <end position="264"/>
    </location>
</feature>
<feature type="transmembrane region" description="Helical" evidence="1">
    <location>
        <begin position="83"/>
        <end position="101"/>
    </location>
</feature>
<feature type="transmembrane region" description="Helical" evidence="1">
    <location>
        <begin position="276"/>
        <end position="294"/>
    </location>
</feature>
<keyword evidence="1" id="KW-0472">Membrane</keyword>
<feature type="transmembrane region" description="Helical" evidence="1">
    <location>
        <begin position="162"/>
        <end position="183"/>
    </location>
</feature>
<proteinExistence type="predicted"/>
<organism evidence="2 3">
    <name type="scientific">Hoylesella enoeca</name>
    <dbReference type="NCBI Taxonomy" id="76123"/>
    <lineage>
        <taxon>Bacteria</taxon>
        <taxon>Pseudomonadati</taxon>
        <taxon>Bacteroidota</taxon>
        <taxon>Bacteroidia</taxon>
        <taxon>Bacteroidales</taxon>
        <taxon>Prevotellaceae</taxon>
        <taxon>Hoylesella</taxon>
    </lineage>
</organism>
<dbReference type="AlphaFoldDB" id="A0A0S2KJN9"/>
<dbReference type="EMBL" id="CP013195">
    <property type="protein sequence ID" value="ALO48492.1"/>
    <property type="molecule type" value="Genomic_DNA"/>
</dbReference>
<feature type="transmembrane region" description="Helical" evidence="1">
    <location>
        <begin position="324"/>
        <end position="344"/>
    </location>
</feature>
<protein>
    <submittedName>
        <fullName evidence="2">Uncharacterized protein</fullName>
    </submittedName>
</protein>
<feature type="transmembrane region" description="Helical" evidence="1">
    <location>
        <begin position="30"/>
        <end position="49"/>
    </location>
</feature>
<gene>
    <name evidence="2" type="ORF">AS203_04850</name>
</gene>
<dbReference type="Proteomes" id="UP000056252">
    <property type="component" value="Chromosome"/>
</dbReference>
<evidence type="ECO:0000313" key="3">
    <source>
        <dbReference type="Proteomes" id="UP000056252"/>
    </source>
</evidence>
<evidence type="ECO:0000313" key="2">
    <source>
        <dbReference type="EMBL" id="ALO48492.1"/>
    </source>
</evidence>
<dbReference type="RefSeq" id="WP_025065994.1">
    <property type="nucleotide sequence ID" value="NZ_CP013195.1"/>
</dbReference>
<keyword evidence="1" id="KW-1133">Transmembrane helix</keyword>
<dbReference type="KEGG" id="peo:AS203_04850"/>
<feature type="transmembrane region" description="Helical" evidence="1">
    <location>
        <begin position="301"/>
        <end position="318"/>
    </location>
</feature>
<sequence length="349" mass="40785">MICLLIIVYMIVFLFSMLEASKQDDRYRKYAFFGIGILLILLAAFKPVGVDHDSEQYEFNFYHYDSPQVVIFVEFTYRWLSQYLGYLMNDVHIVFLFYAILGVSLKLKAIKDLSPMWFMPVLIYIGNYYILQDLTQIRAGVASGFLLTSIMPLANHNKQKCILMWLIAFCFHYSSIAFFPLLLLNNKELTVKQRITWTMVIPVGYVVYFSGIDFLSFLPLGFMQDKIDAYQKLRDSGIAGDTINVFGLIFLVKVIIYLYMLWMYETVYAYNKYIPIMLKMMGLSIFTFLIFNRLPVLSFRLSELYGIVDIIIFAHIYYTIKPDIIARFIVAIIGFSLLATNIFYTQLLK</sequence>
<accession>A0A0S2KJN9</accession>
<evidence type="ECO:0000256" key="1">
    <source>
        <dbReference type="SAM" id="Phobius"/>
    </source>
</evidence>